<keyword evidence="1" id="KW-0812">Transmembrane</keyword>
<keyword evidence="3" id="KW-1185">Reference proteome</keyword>
<gene>
    <name evidence="2" type="ORF">FA740_17895</name>
</gene>
<feature type="transmembrane region" description="Helical" evidence="1">
    <location>
        <begin position="91"/>
        <end position="115"/>
    </location>
</feature>
<feature type="transmembrane region" description="Helical" evidence="1">
    <location>
        <begin position="12"/>
        <end position="35"/>
    </location>
</feature>
<keyword evidence="1" id="KW-1133">Transmembrane helix</keyword>
<feature type="transmembrane region" description="Helical" evidence="1">
    <location>
        <begin position="159"/>
        <end position="176"/>
    </location>
</feature>
<reference evidence="2 3" key="1">
    <citation type="submission" date="2019-04" db="EMBL/GenBank/DDBJ databases">
        <authorList>
            <person name="Li J."/>
        </authorList>
    </citation>
    <scope>NUCLEOTIDE SEQUENCE [LARGE SCALE GENOMIC DNA]</scope>
    <source>
        <strain evidence="2 3">CCTCC AB2016182</strain>
    </source>
</reference>
<dbReference type="Proteomes" id="UP000306223">
    <property type="component" value="Unassembled WGS sequence"/>
</dbReference>
<dbReference type="AlphaFoldDB" id="A0A4V5MSD9"/>
<keyword evidence="1" id="KW-0472">Membrane</keyword>
<proteinExistence type="predicted"/>
<dbReference type="OrthoDB" id="7775149at2"/>
<dbReference type="RefSeq" id="WP_136858194.1">
    <property type="nucleotide sequence ID" value="NZ_SUNH01000042.1"/>
</dbReference>
<evidence type="ECO:0000256" key="1">
    <source>
        <dbReference type="SAM" id="Phobius"/>
    </source>
</evidence>
<comment type="caution">
    <text evidence="2">The sequence shown here is derived from an EMBL/GenBank/DDBJ whole genome shotgun (WGS) entry which is preliminary data.</text>
</comment>
<feature type="transmembrane region" description="Helical" evidence="1">
    <location>
        <begin position="127"/>
        <end position="153"/>
    </location>
</feature>
<evidence type="ECO:0000313" key="2">
    <source>
        <dbReference type="EMBL" id="TJZ79838.1"/>
    </source>
</evidence>
<evidence type="ECO:0008006" key="4">
    <source>
        <dbReference type="Google" id="ProtNLM"/>
    </source>
</evidence>
<protein>
    <recommendedName>
        <fullName evidence="4">DedA family protein</fullName>
    </recommendedName>
</protein>
<sequence>MEALIEQHLGNPLVLAALLFLSTFVLEEAAILLGAGLAASGEMTATLALIALGAGMIVSDLCLYGLGALAVRHRRIAAWVAQDRLDQGRRLLHRSTLAAALLARLVPWLLFPIFVASGFLRVGFRRFAAINAVIVLIYVPAVFYGAFGIYAVLMEWLGPWAWLAGAAVLMAVLWAGRAVARRYLSGTDASDR</sequence>
<accession>A0A4V5MSD9</accession>
<evidence type="ECO:0000313" key="3">
    <source>
        <dbReference type="Proteomes" id="UP000306223"/>
    </source>
</evidence>
<organism evidence="2 3">
    <name type="scientific">Paracoccus hibiscisoli</name>
    <dbReference type="NCBI Taxonomy" id="2023261"/>
    <lineage>
        <taxon>Bacteria</taxon>
        <taxon>Pseudomonadati</taxon>
        <taxon>Pseudomonadota</taxon>
        <taxon>Alphaproteobacteria</taxon>
        <taxon>Rhodobacterales</taxon>
        <taxon>Paracoccaceae</taxon>
        <taxon>Paracoccus</taxon>
    </lineage>
</organism>
<feature type="transmembrane region" description="Helical" evidence="1">
    <location>
        <begin position="47"/>
        <end position="71"/>
    </location>
</feature>
<dbReference type="EMBL" id="SUNH01000042">
    <property type="protein sequence ID" value="TJZ79838.1"/>
    <property type="molecule type" value="Genomic_DNA"/>
</dbReference>
<name>A0A4V5MSD9_9RHOB</name>